<dbReference type="STRING" id="42094.JM47_00270"/>
<dbReference type="KEGG" id="ude:JM47_00270"/>
<dbReference type="EMBL" id="CP009770">
    <property type="protein sequence ID" value="AJQ45103.1"/>
    <property type="molecule type" value="Genomic_DNA"/>
</dbReference>
<organism evidence="1 2">
    <name type="scientific">Ureaplasma diversum</name>
    <dbReference type="NCBI Taxonomy" id="42094"/>
    <lineage>
        <taxon>Bacteria</taxon>
        <taxon>Bacillati</taxon>
        <taxon>Mycoplasmatota</taxon>
        <taxon>Mycoplasmoidales</taxon>
        <taxon>Mycoplasmoidaceae</taxon>
        <taxon>Ureaplasma</taxon>
    </lineage>
</organism>
<sequence length="244" mass="28498">MQFVKGDDGDDKNKYKINVELDTTKYDLKKGDEFTLELIDTTLKRPRPIVLKATLAENLKDLEFNGEFYRILQKNRKYLVKNLNLKNKPTNVIFKPKVEYSFFIEKEKPKYIFNQNFDIDRFEKGVTLKLIFRDQEALVDYQGTVMVRIAPVINGKVDETKAIEKQAKVDEVPNRHINVTFDNLEHEQYKIVWFGTKDVNFENINNMDKMSGMIDSNKKDPLIFFVKEQPKSSSSSTTTTTTSQ</sequence>
<evidence type="ECO:0000313" key="2">
    <source>
        <dbReference type="Proteomes" id="UP000032261"/>
    </source>
</evidence>
<gene>
    <name evidence="1" type="ORF">JM47_00270</name>
</gene>
<reference evidence="1 2" key="1">
    <citation type="journal article" date="2015" name="Genome Announc.">
        <title>Genome Sequence of Ureaplasma diversum Strain ATCC 49782.</title>
        <authorList>
            <person name="Marques L.M."/>
            <person name="Guimaraes A.M."/>
            <person name="Martins H.B."/>
            <person name="Rezende I.S."/>
            <person name="Barbosa M.S."/>
            <person name="Campos G.B."/>
            <person name="do Nascimento N.C."/>
            <person name="Dos Santos A.P."/>
            <person name="Amorim A.T."/>
            <person name="Santos V.M."/>
            <person name="Messick J.B."/>
            <person name="Timenetsky J."/>
        </authorList>
    </citation>
    <scope>NUCLEOTIDE SEQUENCE [LARGE SCALE GENOMIC DNA]</scope>
    <source>
        <strain evidence="1 2">ATCC 49782</strain>
    </source>
</reference>
<accession>A0A0C5RKB4</accession>
<dbReference type="AlphaFoldDB" id="A0A0C5RKB4"/>
<dbReference type="Proteomes" id="UP000032261">
    <property type="component" value="Chromosome"/>
</dbReference>
<evidence type="ECO:0000313" key="1">
    <source>
        <dbReference type="EMBL" id="AJQ45103.1"/>
    </source>
</evidence>
<dbReference type="PATRIC" id="fig|42094.4.peg.48"/>
<dbReference type="RefSeq" id="WP_208895046.1">
    <property type="nucleotide sequence ID" value="NZ_CP009770.1"/>
</dbReference>
<name>A0A0C5RKB4_9BACT</name>
<protein>
    <submittedName>
        <fullName evidence="1">Uncharacterized protein</fullName>
    </submittedName>
</protein>
<dbReference type="HOGENOM" id="CLU_1137619_0_0_14"/>
<proteinExistence type="predicted"/>